<name>A0A8H7NUV2_9APHY</name>
<protein>
    <submittedName>
        <fullName evidence="1">Uncharacterized protein</fullName>
    </submittedName>
</protein>
<evidence type="ECO:0000313" key="2">
    <source>
        <dbReference type="Proteomes" id="UP000639403"/>
    </source>
</evidence>
<accession>A0A8H7NUV2</accession>
<proteinExistence type="predicted"/>
<dbReference type="EMBL" id="JADOXO010000410">
    <property type="protein sequence ID" value="KAF9805023.1"/>
    <property type="molecule type" value="Genomic_DNA"/>
</dbReference>
<dbReference type="PANTHER" id="PTHR35179:SF2">
    <property type="entry name" value="START DOMAIN-CONTAINING PROTEIN"/>
    <property type="match status" value="1"/>
</dbReference>
<reference evidence="1" key="2">
    <citation type="journal article" name="Front. Microbiol.">
        <title>Degradative Capacity of Two Strains of Rhodonia placenta: From Phenotype to Genotype.</title>
        <authorList>
            <person name="Kolle M."/>
            <person name="Horta M.A.C."/>
            <person name="Nowrousian M."/>
            <person name="Ohm R.A."/>
            <person name="Benz J.P."/>
            <person name="Pilgard A."/>
        </authorList>
    </citation>
    <scope>NUCLEOTIDE SEQUENCE</scope>
    <source>
        <strain evidence="1">FPRL280</strain>
    </source>
</reference>
<dbReference type="Proteomes" id="UP000639403">
    <property type="component" value="Unassembled WGS sequence"/>
</dbReference>
<dbReference type="PANTHER" id="PTHR35179">
    <property type="entry name" value="PROTEIN CBG02620"/>
    <property type="match status" value="1"/>
</dbReference>
<sequence>MPRGGYIKDLHGGYAGGAYTGGSLPQDRIITDGLAGRPIKTLCKPEPESAGADVVLKDLTYLGSYNWTNSKKPTIIVPGSPSIWHDRSLPFTAPPDRGFRFIDQSGYRMPSCMLYPLFRAVDIVAEENETDIDWLDVDFVTDRNGLRKLLRWIHADRKEFRIDTQLVGRRTVLLSRWEKRTQDFGGLIMVVRFEVDACLPTECDTSSTAPSSDVDGLTDMFSGMDVGEASTTELDVISAGQQIPQDAIIEMSTRWKAGAGRFNWKESYPQLYLSQTPHHYLAMHDSGEFYEITKRRLDCAEMKEVDGKTQTKFRQLRQILGTIQELLIEHGQSTSLSLVYKNGELLVFKRSMQESLIPDELFTRFNQ</sequence>
<reference evidence="1" key="1">
    <citation type="submission" date="2020-11" db="EMBL/GenBank/DDBJ databases">
        <authorList>
            <person name="Koelle M."/>
            <person name="Horta M.A.C."/>
            <person name="Nowrousian M."/>
            <person name="Ohm R.A."/>
            <person name="Benz P."/>
            <person name="Pilgard A."/>
        </authorList>
    </citation>
    <scope>NUCLEOTIDE SEQUENCE</scope>
    <source>
        <strain evidence="1">FPRL280</strain>
    </source>
</reference>
<dbReference type="AlphaFoldDB" id="A0A8H7NUV2"/>
<organism evidence="1 2">
    <name type="scientific">Rhodonia placenta</name>
    <dbReference type="NCBI Taxonomy" id="104341"/>
    <lineage>
        <taxon>Eukaryota</taxon>
        <taxon>Fungi</taxon>
        <taxon>Dikarya</taxon>
        <taxon>Basidiomycota</taxon>
        <taxon>Agaricomycotina</taxon>
        <taxon>Agaricomycetes</taxon>
        <taxon>Polyporales</taxon>
        <taxon>Adustoporiaceae</taxon>
        <taxon>Rhodonia</taxon>
    </lineage>
</organism>
<gene>
    <name evidence="1" type="ORF">IEO21_09222</name>
</gene>
<comment type="caution">
    <text evidence="1">The sequence shown here is derived from an EMBL/GenBank/DDBJ whole genome shotgun (WGS) entry which is preliminary data.</text>
</comment>
<evidence type="ECO:0000313" key="1">
    <source>
        <dbReference type="EMBL" id="KAF9805023.1"/>
    </source>
</evidence>